<feature type="compositionally biased region" description="Basic and acidic residues" evidence="1">
    <location>
        <begin position="11"/>
        <end position="26"/>
    </location>
</feature>
<evidence type="ECO:0000256" key="1">
    <source>
        <dbReference type="SAM" id="MobiDB-lite"/>
    </source>
</evidence>
<proteinExistence type="predicted"/>
<accession>A0A149VWS6</accession>
<comment type="caution">
    <text evidence="2">The sequence shown here is derived from an EMBL/GenBank/DDBJ whole genome shotgun (WGS) entry which is preliminary data.</text>
</comment>
<keyword evidence="3" id="KW-1185">Reference proteome</keyword>
<dbReference type="EMBL" id="LRRD01000043">
    <property type="protein sequence ID" value="KXW57670.1"/>
    <property type="molecule type" value="Genomic_DNA"/>
</dbReference>
<feature type="region of interest" description="Disordered" evidence="1">
    <location>
        <begin position="1"/>
        <end position="26"/>
    </location>
</feature>
<name>A0A149VWS6_9PROT</name>
<evidence type="ECO:0000313" key="2">
    <source>
        <dbReference type="EMBL" id="KXW57670.1"/>
    </source>
</evidence>
<reference evidence="2 3" key="1">
    <citation type="submission" date="2016-01" db="EMBL/GenBank/DDBJ databases">
        <title>Genome sequence of the acidophilic iron oxidising Ferrovum strain Z-31.</title>
        <authorList>
            <person name="Poehlein A."/>
            <person name="Ullrich S.R."/>
            <person name="Schloemann M."/>
            <person name="Muehling M."/>
            <person name="Daniel R."/>
        </authorList>
    </citation>
    <scope>NUCLEOTIDE SEQUENCE [LARGE SCALE GENOMIC DNA]</scope>
    <source>
        <strain evidence="2 3">Z-31</strain>
    </source>
</reference>
<dbReference type="Proteomes" id="UP000075653">
    <property type="component" value="Unassembled WGS sequence"/>
</dbReference>
<protein>
    <submittedName>
        <fullName evidence="2">Uncharacterized protein</fullName>
    </submittedName>
</protein>
<sequence>MDAFGIRAIHPRPERRGFSRSPVRDAHRFEGGMHGIPLLQVKCSRSQMTEVNPALFMV</sequence>
<dbReference type="AlphaFoldDB" id="A0A149VWS6"/>
<organism evidence="2 3">
    <name type="scientific">Ferrovum myxofaciens</name>
    <dbReference type="NCBI Taxonomy" id="416213"/>
    <lineage>
        <taxon>Bacteria</taxon>
        <taxon>Pseudomonadati</taxon>
        <taxon>Pseudomonadota</taxon>
        <taxon>Betaproteobacteria</taxon>
        <taxon>Ferrovales</taxon>
        <taxon>Ferrovaceae</taxon>
        <taxon>Ferrovum</taxon>
    </lineage>
</organism>
<evidence type="ECO:0000313" key="3">
    <source>
        <dbReference type="Proteomes" id="UP000075653"/>
    </source>
</evidence>
<gene>
    <name evidence="2" type="ORF">FEMY_17870</name>
</gene>